<organism evidence="2 3">
    <name type="scientific">Thermothelomyces thermophilus (strain ATCC 42464 / BCRC 31852 / DSM 1799)</name>
    <name type="common">Sporotrichum thermophile</name>
    <dbReference type="NCBI Taxonomy" id="573729"/>
    <lineage>
        <taxon>Eukaryota</taxon>
        <taxon>Fungi</taxon>
        <taxon>Dikarya</taxon>
        <taxon>Ascomycota</taxon>
        <taxon>Pezizomycotina</taxon>
        <taxon>Sordariomycetes</taxon>
        <taxon>Sordariomycetidae</taxon>
        <taxon>Sordariales</taxon>
        <taxon>Chaetomiaceae</taxon>
        <taxon>Thermothelomyces</taxon>
    </lineage>
</organism>
<sequence length="212" mass="22729">MIDNDVLALNKYDSHPELRKLKPWSPAMFTASSFSILNYPTDIFDLVRDGTIRVHIADLTGLSARTVHLSDGTQLDADALCCVTGWKHMPPVEFLPEGGLVLVDRRGVPRGRPARGDDAERTASSSGDSSSSSEAGEDRGRAEPITTSVVAAADDNDPAYVAIAAGVEAMGLNQNDDDDSGRVGSEMEVDGSAHRFKRVEMWARGCVGEVVL</sequence>
<dbReference type="HOGENOM" id="CLU_1300446_0_0_1"/>
<dbReference type="Proteomes" id="UP000007322">
    <property type="component" value="Chromosome 6"/>
</dbReference>
<proteinExistence type="predicted"/>
<dbReference type="RefSeq" id="XP_003666266.1">
    <property type="nucleotide sequence ID" value="XM_003666218.1"/>
</dbReference>
<name>G2QM41_THET4</name>
<evidence type="ECO:0008006" key="4">
    <source>
        <dbReference type="Google" id="ProtNLM"/>
    </source>
</evidence>
<accession>G2QM41</accession>
<dbReference type="KEGG" id="mtm:MYCTH_2130164"/>
<feature type="region of interest" description="Disordered" evidence="1">
    <location>
        <begin position="106"/>
        <end position="143"/>
    </location>
</feature>
<dbReference type="VEuPathDB" id="FungiDB:MYCTH_2130164"/>
<protein>
    <recommendedName>
        <fullName evidence="4">FAD/NAD(P)-binding domain-containing protein</fullName>
    </recommendedName>
</protein>
<feature type="compositionally biased region" description="Low complexity" evidence="1">
    <location>
        <begin position="123"/>
        <end position="134"/>
    </location>
</feature>
<reference evidence="2 3" key="1">
    <citation type="journal article" date="2011" name="Nat. Biotechnol.">
        <title>Comparative genomic analysis of the thermophilic biomass-degrading fungi Myceliophthora thermophila and Thielavia terrestris.</title>
        <authorList>
            <person name="Berka R.M."/>
            <person name="Grigoriev I.V."/>
            <person name="Otillar R."/>
            <person name="Salamov A."/>
            <person name="Grimwood J."/>
            <person name="Reid I."/>
            <person name="Ishmael N."/>
            <person name="John T."/>
            <person name="Darmond C."/>
            <person name="Moisan M.-C."/>
            <person name="Henrissat B."/>
            <person name="Coutinho P.M."/>
            <person name="Lombard V."/>
            <person name="Natvig D.O."/>
            <person name="Lindquist E."/>
            <person name="Schmutz J."/>
            <person name="Lucas S."/>
            <person name="Harris P."/>
            <person name="Powlowski J."/>
            <person name="Bellemare A."/>
            <person name="Taylor D."/>
            <person name="Butler G."/>
            <person name="de Vries R.P."/>
            <person name="Allijn I.E."/>
            <person name="van den Brink J."/>
            <person name="Ushinsky S."/>
            <person name="Storms R."/>
            <person name="Powell A.J."/>
            <person name="Paulsen I.T."/>
            <person name="Elbourne L.D.H."/>
            <person name="Baker S.E."/>
            <person name="Magnuson J."/>
            <person name="LaBoissiere S."/>
            <person name="Clutterbuck A.J."/>
            <person name="Martinez D."/>
            <person name="Wogulis M."/>
            <person name="de Leon A.L."/>
            <person name="Rey M.W."/>
            <person name="Tsang A."/>
        </authorList>
    </citation>
    <scope>NUCLEOTIDE SEQUENCE [LARGE SCALE GENOMIC DNA]</scope>
    <source>
        <strain evidence="3">ATCC 42464 / BCRC 31852 / DSM 1799</strain>
    </source>
</reference>
<evidence type="ECO:0000313" key="3">
    <source>
        <dbReference type="Proteomes" id="UP000007322"/>
    </source>
</evidence>
<dbReference type="EMBL" id="CP003007">
    <property type="protein sequence ID" value="AEO61021.1"/>
    <property type="molecule type" value="Genomic_DNA"/>
</dbReference>
<evidence type="ECO:0000313" key="2">
    <source>
        <dbReference type="EMBL" id="AEO61021.1"/>
    </source>
</evidence>
<dbReference type="GeneID" id="11514481"/>
<dbReference type="InParanoid" id="G2QM41"/>
<evidence type="ECO:0000256" key="1">
    <source>
        <dbReference type="SAM" id="MobiDB-lite"/>
    </source>
</evidence>
<gene>
    <name evidence="2" type="ORF">MYCTH_2130164</name>
</gene>
<keyword evidence="3" id="KW-1185">Reference proteome</keyword>
<dbReference type="AlphaFoldDB" id="G2QM41"/>
<dbReference type="OrthoDB" id="2915840at2759"/>
<dbReference type="eggNOG" id="KOG1399">
    <property type="taxonomic scope" value="Eukaryota"/>
</dbReference>